<dbReference type="EMBL" id="CAADRM010000098">
    <property type="protein sequence ID" value="VFU14909.1"/>
    <property type="molecule type" value="Genomic_DNA"/>
</dbReference>
<reference evidence="1" key="1">
    <citation type="submission" date="2019-03" db="EMBL/GenBank/DDBJ databases">
        <authorList>
            <person name="Hao L."/>
        </authorList>
    </citation>
    <scope>NUCLEOTIDE SEQUENCE</scope>
</reference>
<accession>A0A485M0U5</accession>
<sequence length="116" mass="13206">MSLVKDLARQGKDKMLSKTLEVLGRQVVSRYGTLRDITLDSHARKIEIEVLLEGESSPIRVSINRFDIVFEGEEAMVIFRDIAVSRAWMKTLAEDILVGKPLKIPHKYAKLLDKII</sequence>
<organism evidence="1">
    <name type="scientific">anaerobic digester metagenome</name>
    <dbReference type="NCBI Taxonomy" id="1263854"/>
    <lineage>
        <taxon>unclassified sequences</taxon>
        <taxon>metagenomes</taxon>
        <taxon>ecological metagenomes</taxon>
    </lineage>
</organism>
<dbReference type="AlphaFoldDB" id="A0A485M0U5"/>
<gene>
    <name evidence="1" type="ORF">SCFA_350004</name>
</gene>
<proteinExistence type="predicted"/>
<evidence type="ECO:0000313" key="1">
    <source>
        <dbReference type="EMBL" id="VFU14909.1"/>
    </source>
</evidence>
<name>A0A485M0U5_9ZZZZ</name>
<protein>
    <submittedName>
        <fullName evidence="1">Uncharacterized protein</fullName>
    </submittedName>
</protein>